<organism evidence="1 3">
    <name type="scientific">Devosia limi DSM 17137</name>
    <dbReference type="NCBI Taxonomy" id="1121477"/>
    <lineage>
        <taxon>Bacteria</taxon>
        <taxon>Pseudomonadati</taxon>
        <taxon>Pseudomonadota</taxon>
        <taxon>Alphaproteobacteria</taxon>
        <taxon>Hyphomicrobiales</taxon>
        <taxon>Devosiaceae</taxon>
        <taxon>Devosia</taxon>
    </lineage>
</organism>
<dbReference type="InterPro" id="IPR001451">
    <property type="entry name" value="Hexapep"/>
</dbReference>
<dbReference type="PATRIC" id="fig|1121477.3.peg.1096"/>
<proteinExistence type="predicted"/>
<evidence type="ECO:0000313" key="3">
    <source>
        <dbReference type="Proteomes" id="UP000033608"/>
    </source>
</evidence>
<gene>
    <name evidence="2" type="ORF">SAMN02745223_02375</name>
    <name evidence="1" type="ORF">VW29_00325</name>
</gene>
<dbReference type="EMBL" id="LAJF01000020">
    <property type="protein sequence ID" value="KKB86742.1"/>
    <property type="molecule type" value="Genomic_DNA"/>
</dbReference>
<dbReference type="InterPro" id="IPR050484">
    <property type="entry name" value="Transf_Hexapept/Carb_Anhydrase"/>
</dbReference>
<reference evidence="2 4" key="2">
    <citation type="submission" date="2016-11" db="EMBL/GenBank/DDBJ databases">
        <authorList>
            <person name="Jaros S."/>
            <person name="Januszkiewicz K."/>
            <person name="Wedrychowicz H."/>
        </authorList>
    </citation>
    <scope>NUCLEOTIDE SEQUENCE [LARGE SCALE GENOMIC DNA]</scope>
    <source>
        <strain evidence="2 4">DSM 17137</strain>
    </source>
</reference>
<dbReference type="OrthoDB" id="9803036at2"/>
<dbReference type="Pfam" id="PF00132">
    <property type="entry name" value="Hexapep"/>
    <property type="match status" value="1"/>
</dbReference>
<evidence type="ECO:0000313" key="1">
    <source>
        <dbReference type="EMBL" id="KKB86742.1"/>
    </source>
</evidence>
<name>A0A0F5LYM7_9HYPH</name>
<dbReference type="InterPro" id="IPR011004">
    <property type="entry name" value="Trimer_LpxA-like_sf"/>
</dbReference>
<sequence length="183" mass="18768">MPIYALDGIAPEIDADIAWIAPSAVLVGKVVIAADVGIWFGVVARGDNEPITIGARSNVQENAVLHTDMGSPLSIGEGCTIGHKAMLHGCTIGDNTLIGMGATVLNDAKIGSNCLIGAGALITEGKVIPDNSLVIGAPGKIIRSLDDAAIAGLRRSADGYVRNARRFAAGLEEVTWPAAFDPA</sequence>
<protein>
    <submittedName>
        <fullName evidence="2">Carbonic anhydrase or acetyltransferase, isoleucine patch superfamily</fullName>
    </submittedName>
</protein>
<dbReference type="PANTHER" id="PTHR13061">
    <property type="entry name" value="DYNACTIN SUBUNIT P25"/>
    <property type="match status" value="1"/>
</dbReference>
<dbReference type="STRING" id="1121477.SAMN02745223_02375"/>
<dbReference type="InterPro" id="IPR047324">
    <property type="entry name" value="LbH_gamma_CA-like"/>
</dbReference>
<dbReference type="RefSeq" id="WP_046133380.1">
    <property type="nucleotide sequence ID" value="NZ_FQVC01000006.1"/>
</dbReference>
<dbReference type="CDD" id="cd04645">
    <property type="entry name" value="LbH_gamma_CA_like"/>
    <property type="match status" value="1"/>
</dbReference>
<dbReference type="PANTHER" id="PTHR13061:SF29">
    <property type="entry name" value="GAMMA CARBONIC ANHYDRASE-LIKE 1, MITOCHONDRIAL-RELATED"/>
    <property type="match status" value="1"/>
</dbReference>
<evidence type="ECO:0000313" key="2">
    <source>
        <dbReference type="EMBL" id="SHF33052.1"/>
    </source>
</evidence>
<dbReference type="Proteomes" id="UP000033608">
    <property type="component" value="Unassembled WGS sequence"/>
</dbReference>
<reference evidence="1 3" key="1">
    <citation type="submission" date="2015-03" db="EMBL/GenBank/DDBJ databases">
        <authorList>
            <person name="Hassan Y.I."/>
            <person name="Lepp D."/>
            <person name="Zhou T."/>
        </authorList>
    </citation>
    <scope>NUCLEOTIDE SEQUENCE [LARGE SCALE GENOMIC DNA]</scope>
    <source>
        <strain evidence="1 3">DSM 17137</strain>
    </source>
</reference>
<dbReference type="AlphaFoldDB" id="A0A0F5LYM7"/>
<dbReference type="SUPFAM" id="SSF51161">
    <property type="entry name" value="Trimeric LpxA-like enzymes"/>
    <property type="match status" value="1"/>
</dbReference>
<keyword evidence="2" id="KW-0808">Transferase</keyword>
<accession>A0A0F5LYM7</accession>
<keyword evidence="3" id="KW-1185">Reference proteome</keyword>
<evidence type="ECO:0000313" key="4">
    <source>
        <dbReference type="Proteomes" id="UP000184533"/>
    </source>
</evidence>
<dbReference type="Proteomes" id="UP000184533">
    <property type="component" value="Unassembled WGS sequence"/>
</dbReference>
<dbReference type="Gene3D" id="2.160.10.10">
    <property type="entry name" value="Hexapeptide repeat proteins"/>
    <property type="match status" value="1"/>
</dbReference>
<dbReference type="GO" id="GO:0016740">
    <property type="term" value="F:transferase activity"/>
    <property type="evidence" value="ECO:0007669"/>
    <property type="project" value="UniProtKB-KW"/>
</dbReference>
<dbReference type="EMBL" id="FQVC01000006">
    <property type="protein sequence ID" value="SHF33052.1"/>
    <property type="molecule type" value="Genomic_DNA"/>
</dbReference>